<proteinExistence type="predicted"/>
<evidence type="ECO:0000313" key="5">
    <source>
        <dbReference type="EMBL" id="OAD66681.1"/>
    </source>
</evidence>
<dbReference type="GO" id="GO:0005634">
    <property type="term" value="C:nucleus"/>
    <property type="evidence" value="ECO:0007669"/>
    <property type="project" value="UniProtKB-UniRule"/>
</dbReference>
<dbReference type="SUPFAM" id="SSF47095">
    <property type="entry name" value="HMG-box"/>
    <property type="match status" value="2"/>
</dbReference>
<dbReference type="RefSeq" id="XP_018284721.1">
    <property type="nucleotide sequence ID" value="XM_018439626.1"/>
</dbReference>
<gene>
    <name evidence="5" type="ORF">PHYBLDRAFT_189231</name>
</gene>
<evidence type="ECO:0000256" key="2">
    <source>
        <dbReference type="PROSITE-ProRule" id="PRU00267"/>
    </source>
</evidence>
<dbReference type="Gene3D" id="1.10.30.10">
    <property type="entry name" value="High mobility group box domain"/>
    <property type="match status" value="2"/>
</dbReference>
<dbReference type="InParanoid" id="A0A162ZH60"/>
<evidence type="ECO:0000259" key="4">
    <source>
        <dbReference type="PROSITE" id="PS50118"/>
    </source>
</evidence>
<dbReference type="SMART" id="SM00398">
    <property type="entry name" value="HMG"/>
    <property type="match status" value="2"/>
</dbReference>
<keyword evidence="2" id="KW-0539">Nucleus</keyword>
<keyword evidence="1 2" id="KW-0238">DNA-binding</keyword>
<feature type="region of interest" description="Disordered" evidence="3">
    <location>
        <begin position="215"/>
        <end position="244"/>
    </location>
</feature>
<accession>A0A162ZH60</accession>
<sequence>MLSSLRKLTLLPVNVTLSRTYLTSKSLNPKKFTSLFENVPVRPRSGWQVFLRDHLKEKLKESKPDSVTVLTKQLAIDWNKMSEADKKVYTDKFAKEAAKHDQAFEQIIMEATPQQIYEENLLRKKYKLKTVRDPKEPLKPANSYLVFLNHYRKEHPERFIGNTTSSQSLEAGKAYASLSPEEKKKYEDIAHQNRIEYAQKMEVYNAQIKKFVVTKTPKSSTKTAKATKSTKAAKSSTTTTESAN</sequence>
<dbReference type="InterPro" id="IPR009071">
    <property type="entry name" value="HMG_box_dom"/>
</dbReference>
<dbReference type="InterPro" id="IPR050342">
    <property type="entry name" value="HMGB"/>
</dbReference>
<evidence type="ECO:0000256" key="3">
    <source>
        <dbReference type="SAM" id="MobiDB-lite"/>
    </source>
</evidence>
<protein>
    <recommendedName>
        <fullName evidence="4">HMG box domain-containing protein</fullName>
    </recommendedName>
</protein>
<dbReference type="STRING" id="763407.A0A162ZH60"/>
<dbReference type="Proteomes" id="UP000077315">
    <property type="component" value="Unassembled WGS sequence"/>
</dbReference>
<dbReference type="VEuPathDB" id="FungiDB:PHYBLDRAFT_189231"/>
<dbReference type="InterPro" id="IPR036910">
    <property type="entry name" value="HMG_box_dom_sf"/>
</dbReference>
<dbReference type="EMBL" id="KV441001">
    <property type="protein sequence ID" value="OAD66681.1"/>
    <property type="molecule type" value="Genomic_DNA"/>
</dbReference>
<feature type="DNA-binding region" description="HMG box" evidence="2">
    <location>
        <begin position="40"/>
        <end position="108"/>
    </location>
</feature>
<feature type="DNA-binding region" description="HMG box" evidence="2">
    <location>
        <begin position="137"/>
        <end position="205"/>
    </location>
</feature>
<dbReference type="FunCoup" id="A0A162ZH60">
    <property type="interactions" value="2"/>
</dbReference>
<name>A0A162ZH60_PHYB8</name>
<dbReference type="OrthoDB" id="5550281at2759"/>
<evidence type="ECO:0000256" key="1">
    <source>
        <dbReference type="ARBA" id="ARBA00023125"/>
    </source>
</evidence>
<dbReference type="PROSITE" id="PS50118">
    <property type="entry name" value="HMG_BOX_2"/>
    <property type="match status" value="2"/>
</dbReference>
<feature type="domain" description="HMG box" evidence="4">
    <location>
        <begin position="40"/>
        <end position="108"/>
    </location>
</feature>
<reference evidence="6" key="1">
    <citation type="submission" date="2015-06" db="EMBL/GenBank/DDBJ databases">
        <title>Expansion of signal transduction pathways in fungi by whole-genome duplication.</title>
        <authorList>
            <consortium name="DOE Joint Genome Institute"/>
            <person name="Corrochano L.M."/>
            <person name="Kuo A."/>
            <person name="Marcet-Houben M."/>
            <person name="Polaino S."/>
            <person name="Salamov A."/>
            <person name="Villalobos J.M."/>
            <person name="Alvarez M.I."/>
            <person name="Avalos J."/>
            <person name="Benito E.P."/>
            <person name="Benoit I."/>
            <person name="Burger G."/>
            <person name="Camino L.P."/>
            <person name="Canovas D."/>
            <person name="Cerda-Olmedo E."/>
            <person name="Cheng J.-F."/>
            <person name="Dominguez A."/>
            <person name="Elias M."/>
            <person name="Eslava A.P."/>
            <person name="Glaser F."/>
            <person name="Grimwood J."/>
            <person name="Gutierrez G."/>
            <person name="Heitman J."/>
            <person name="Henrissat B."/>
            <person name="Iturriaga E.A."/>
            <person name="Lang B.F."/>
            <person name="Lavin J.L."/>
            <person name="Lee S."/>
            <person name="Li W."/>
            <person name="Lindquist E."/>
            <person name="Lopez-Garcia S."/>
            <person name="Luque E.M."/>
            <person name="Marcos A.T."/>
            <person name="Martin J."/>
            <person name="McCluskey K."/>
            <person name="Medina H.R."/>
            <person name="Miralles-Duran A."/>
            <person name="Miyazaki A."/>
            <person name="Munoz-Torres E."/>
            <person name="Oguiza J.A."/>
            <person name="Ohm R."/>
            <person name="Olmedo M."/>
            <person name="Orejas M."/>
            <person name="Ortiz-Castellanos L."/>
            <person name="Pisabarro A.G."/>
            <person name="Rodriguez-Romero J."/>
            <person name="Ruiz-Herrera J."/>
            <person name="Ruiz-Vazquez R."/>
            <person name="Sanz C."/>
            <person name="Schackwitz W."/>
            <person name="Schmutz J."/>
            <person name="Shahriari M."/>
            <person name="Shelest E."/>
            <person name="Silva-Franco F."/>
            <person name="Soanes D."/>
            <person name="Syed K."/>
            <person name="Tagua V.G."/>
            <person name="Talbot N.J."/>
            <person name="Thon M."/>
            <person name="De vries R.P."/>
            <person name="Wiebenga A."/>
            <person name="Yadav J.S."/>
            <person name="Braun E.L."/>
            <person name="Baker S."/>
            <person name="Garre V."/>
            <person name="Horwitz B."/>
            <person name="Torres-Martinez S."/>
            <person name="Idnurm A."/>
            <person name="Herrera-Estrella A."/>
            <person name="Gabaldon T."/>
            <person name="Grigoriev I.V."/>
        </authorList>
    </citation>
    <scope>NUCLEOTIDE SEQUENCE [LARGE SCALE GENOMIC DNA]</scope>
    <source>
        <strain evidence="6">NRRL 1555(-)</strain>
    </source>
</reference>
<feature type="domain" description="HMG box" evidence="4">
    <location>
        <begin position="137"/>
        <end position="205"/>
    </location>
</feature>
<dbReference type="CDD" id="cd00084">
    <property type="entry name" value="HMG-box_SF"/>
    <property type="match status" value="2"/>
</dbReference>
<keyword evidence="6" id="KW-1185">Reference proteome</keyword>
<organism evidence="5 6">
    <name type="scientific">Phycomyces blakesleeanus (strain ATCC 8743b / DSM 1359 / FGSC 10004 / NBRC 33097 / NRRL 1555)</name>
    <dbReference type="NCBI Taxonomy" id="763407"/>
    <lineage>
        <taxon>Eukaryota</taxon>
        <taxon>Fungi</taxon>
        <taxon>Fungi incertae sedis</taxon>
        <taxon>Mucoromycota</taxon>
        <taxon>Mucoromycotina</taxon>
        <taxon>Mucoromycetes</taxon>
        <taxon>Mucorales</taxon>
        <taxon>Phycomycetaceae</taxon>
        <taxon>Phycomyces</taxon>
    </lineage>
</organism>
<dbReference type="PANTHER" id="PTHR48112">
    <property type="entry name" value="HIGH MOBILITY GROUP PROTEIN DSP1"/>
    <property type="match status" value="1"/>
</dbReference>
<dbReference type="GO" id="GO:0003677">
    <property type="term" value="F:DNA binding"/>
    <property type="evidence" value="ECO:0007669"/>
    <property type="project" value="UniProtKB-UniRule"/>
</dbReference>
<dbReference type="Pfam" id="PF00505">
    <property type="entry name" value="HMG_box"/>
    <property type="match status" value="2"/>
</dbReference>
<dbReference type="GeneID" id="29000532"/>
<evidence type="ECO:0000313" key="6">
    <source>
        <dbReference type="Proteomes" id="UP000077315"/>
    </source>
</evidence>
<dbReference type="AlphaFoldDB" id="A0A162ZH60"/>